<geneLocation type="mitochondrion" evidence="2"/>
<accession>A0A5C0PWA6</accession>
<keyword evidence="1" id="KW-0472">Membrane</keyword>
<dbReference type="EMBL" id="MK292097">
    <property type="protein sequence ID" value="QEJ81393.1"/>
    <property type="molecule type" value="Genomic_DNA"/>
</dbReference>
<keyword evidence="2" id="KW-0496">Mitochondrion</keyword>
<sequence>MPQMGPLNWLMLMIYFSMILIMYNTFIYSLFNYSAQKSKMNKIYKMTWKW</sequence>
<feature type="transmembrane region" description="Helical" evidence="1">
    <location>
        <begin position="12"/>
        <end position="31"/>
    </location>
</feature>
<keyword evidence="1" id="KW-1133">Transmembrane helix</keyword>
<keyword evidence="1" id="KW-0812">Transmembrane</keyword>
<evidence type="ECO:0000313" key="2">
    <source>
        <dbReference type="EMBL" id="QEJ81393.1"/>
    </source>
</evidence>
<dbReference type="AlphaFoldDB" id="A0A5C0PWA6"/>
<reference evidence="2" key="1">
    <citation type="journal article" date="2019" name="Mol. Phylogenet. Evol.">
        <title>Phylogenetic analysis provides insights into the evolution of Asian fireflies and adult bioluminescence.</title>
        <authorList>
            <person name="Chen X."/>
            <person name="Dong Z."/>
            <person name="Liu G."/>
            <person name="He J."/>
            <person name="Zhao R."/>
            <person name="Wang W."/>
            <person name="Peng Y."/>
            <person name="Li X."/>
        </authorList>
    </citation>
    <scope>NUCLEOTIDE SEQUENCE</scope>
</reference>
<name>A0A5C0PWA6_9COLE</name>
<organism evidence="2">
    <name type="scientific">Pyrocoelia pygidialis</name>
    <dbReference type="NCBI Taxonomy" id="370601"/>
    <lineage>
        <taxon>Eukaryota</taxon>
        <taxon>Metazoa</taxon>
        <taxon>Ecdysozoa</taxon>
        <taxon>Arthropoda</taxon>
        <taxon>Hexapoda</taxon>
        <taxon>Insecta</taxon>
        <taxon>Pterygota</taxon>
        <taxon>Neoptera</taxon>
        <taxon>Endopterygota</taxon>
        <taxon>Coleoptera</taxon>
        <taxon>Polyphaga</taxon>
        <taxon>Elateriformia</taxon>
        <taxon>Elateroidea</taxon>
        <taxon>Lampyridae</taxon>
        <taxon>Lampyrinae</taxon>
        <taxon>Pyrocoelia</taxon>
    </lineage>
</organism>
<gene>
    <name evidence="2" type="primary">ATP8</name>
    <name evidence="2" type="ORF">FM12_18</name>
</gene>
<protein>
    <submittedName>
        <fullName evidence="2">ATP synthase F0 subunit 8</fullName>
    </submittedName>
</protein>
<evidence type="ECO:0000256" key="1">
    <source>
        <dbReference type="SAM" id="Phobius"/>
    </source>
</evidence>
<proteinExistence type="predicted"/>